<organism evidence="2">
    <name type="scientific">Timema poppense</name>
    <name type="common">Walking stick</name>
    <dbReference type="NCBI Taxonomy" id="170557"/>
    <lineage>
        <taxon>Eukaryota</taxon>
        <taxon>Metazoa</taxon>
        <taxon>Ecdysozoa</taxon>
        <taxon>Arthropoda</taxon>
        <taxon>Hexapoda</taxon>
        <taxon>Insecta</taxon>
        <taxon>Pterygota</taxon>
        <taxon>Neoptera</taxon>
        <taxon>Polyneoptera</taxon>
        <taxon>Phasmatodea</taxon>
        <taxon>Timematodea</taxon>
        <taxon>Timematoidea</taxon>
        <taxon>Timematidae</taxon>
        <taxon>Timema</taxon>
    </lineage>
</organism>
<feature type="compositionally biased region" description="Acidic residues" evidence="1">
    <location>
        <begin position="318"/>
        <end position="335"/>
    </location>
</feature>
<evidence type="ECO:0000313" key="2">
    <source>
        <dbReference type="EMBL" id="CAD7412113.1"/>
    </source>
</evidence>
<feature type="region of interest" description="Disordered" evidence="1">
    <location>
        <begin position="174"/>
        <end position="197"/>
    </location>
</feature>
<dbReference type="EMBL" id="OD005794">
    <property type="protein sequence ID" value="CAD7412113.1"/>
    <property type="molecule type" value="Genomic_DNA"/>
</dbReference>
<feature type="compositionally biased region" description="Basic and acidic residues" evidence="1">
    <location>
        <begin position="257"/>
        <end position="267"/>
    </location>
</feature>
<proteinExistence type="predicted"/>
<feature type="region of interest" description="Disordered" evidence="1">
    <location>
        <begin position="56"/>
        <end position="85"/>
    </location>
</feature>
<feature type="region of interest" description="Disordered" evidence="1">
    <location>
        <begin position="245"/>
        <end position="335"/>
    </location>
</feature>
<accession>A0A7R9HAD9</accession>
<feature type="compositionally biased region" description="Acidic residues" evidence="1">
    <location>
        <begin position="268"/>
        <end position="282"/>
    </location>
</feature>
<feature type="compositionally biased region" description="Basic and acidic residues" evidence="1">
    <location>
        <begin position="71"/>
        <end position="82"/>
    </location>
</feature>
<gene>
    <name evidence="2" type="ORF">TPSB3V08_LOCUS8241</name>
</gene>
<evidence type="ECO:0000256" key="1">
    <source>
        <dbReference type="SAM" id="MobiDB-lite"/>
    </source>
</evidence>
<name>A0A7R9HAD9_TIMPO</name>
<feature type="compositionally biased region" description="Acidic residues" evidence="1">
    <location>
        <begin position="298"/>
        <end position="307"/>
    </location>
</feature>
<sequence length="730" mass="83964">MTVRSFVNIKCSRVQMSVKIATPLLPPYLQNSLSKHGVCIWEHPLKITQKLQDHMKLHNPYGPLPRRRNQQTKERKKRSDAGKHKRSVAVKLSGLVVPYEVEKQFLHGEDVNNTVMSDAIKVSSLEKQEIPDSLSSLQKSDHLLKKRKCPFETDTIVCKRRLVNSEKALYENTHANLSSEKDKKRNTDLHQGSDMHGKIVKESEQAIEIKESERCIDLVKEAQEYIEMNESEKDFNTYQESDANLEMSEKSEEDNDRNESESGNDAHEESDEYIDVVGVEEEMVIKVNNTDNEYKAEEDSDEDSEIDIESKENSEINTDSEDDSELEEDSEENEIAEEYITFNEIEKTEYNIKTGNSPKYNLIGDKMIEASKQHKMEIDVDLSDLNVEENEGKEIIGEAQHKHKINIDAVLLTGGIEINEGLNENVEICEEFEDFNEIKEESNENVEICKKDFEINEESDEYIDVGIEDEVNIIVEATEKDNKLEEESDDITVEECSDYDAIEDEVDIIEEEYGKHNKIEEETKINKCVEKESKDKNEVDQLVKEIETTNSIGINQATNFGCDFKEDESKEIYMINEQIKTHISPDEELKNGSAFHKQGEIDTVKKNEDKEETTTKKIIKKGTDEDKPGKIMEDGMQSTNVKKMEDVSPTNLKNFVATMLRVMEHLFPLINEGISENYEMETDENRTEETVKEVVLRISLSPDKFRYNETYYRVLEASTKGTAALQLDTK</sequence>
<reference evidence="2" key="1">
    <citation type="submission" date="2020-11" db="EMBL/GenBank/DDBJ databases">
        <authorList>
            <person name="Tran Van P."/>
        </authorList>
    </citation>
    <scope>NUCLEOTIDE SEQUENCE</scope>
</reference>
<protein>
    <submittedName>
        <fullName evidence="2">Uncharacterized protein</fullName>
    </submittedName>
</protein>
<dbReference type="AlphaFoldDB" id="A0A7R9HAD9"/>
<feature type="compositionally biased region" description="Basic and acidic residues" evidence="1">
    <location>
        <begin position="179"/>
        <end position="197"/>
    </location>
</feature>